<dbReference type="RefSeq" id="WP_035328939.1">
    <property type="nucleotide sequence ID" value="NZ_CP015125.1"/>
</dbReference>
<dbReference type="EMBL" id="JSAQ01000001">
    <property type="protein sequence ID" value="KGO08020.1"/>
    <property type="molecule type" value="Genomic_DNA"/>
</dbReference>
<evidence type="ECO:0000259" key="3">
    <source>
        <dbReference type="Pfam" id="PF21544"/>
    </source>
</evidence>
<feature type="chain" id="PRO_5001988280" description="PorZ N-terminal beta-propeller domain-containing protein" evidence="2">
    <location>
        <begin position="19"/>
        <end position="759"/>
    </location>
</feature>
<evidence type="ECO:0000313" key="4">
    <source>
        <dbReference type="EMBL" id="KGO08020.1"/>
    </source>
</evidence>
<dbReference type="SUPFAM" id="SSF63829">
    <property type="entry name" value="Calcium-dependent phosphotriesterase"/>
    <property type="match status" value="1"/>
</dbReference>
<dbReference type="Pfam" id="PF07494">
    <property type="entry name" value="Reg_prop"/>
    <property type="match status" value="1"/>
</dbReference>
<dbReference type="AlphaFoldDB" id="A0A0A2H5V1"/>
<dbReference type="InterPro" id="IPR011110">
    <property type="entry name" value="Reg_prop"/>
</dbReference>
<keyword evidence="5" id="KW-1185">Reference proteome</keyword>
<organism evidence="4 5">
    <name type="scientific">Dokdonia donghaensis DSW-1</name>
    <dbReference type="NCBI Taxonomy" id="1300343"/>
    <lineage>
        <taxon>Bacteria</taxon>
        <taxon>Pseudomonadati</taxon>
        <taxon>Bacteroidota</taxon>
        <taxon>Flavobacteriia</taxon>
        <taxon>Flavobacteriales</taxon>
        <taxon>Flavobacteriaceae</taxon>
        <taxon>Dokdonia</taxon>
    </lineage>
</organism>
<dbReference type="InterPro" id="IPR011047">
    <property type="entry name" value="Quinoprotein_ADH-like_sf"/>
</dbReference>
<dbReference type="Pfam" id="PF21544">
    <property type="entry name" value="PorZ_N_b_propeller"/>
    <property type="match status" value="1"/>
</dbReference>
<evidence type="ECO:0000256" key="2">
    <source>
        <dbReference type="SAM" id="SignalP"/>
    </source>
</evidence>
<accession>A0A0A2H5V1</accession>
<feature type="signal peptide" evidence="2">
    <location>
        <begin position="1"/>
        <end position="18"/>
    </location>
</feature>
<name>A0A0A2H5V1_9FLAO</name>
<comment type="caution">
    <text evidence="4">The sequence shown here is derived from an EMBL/GenBank/DDBJ whole genome shotgun (WGS) entry which is preliminary data.</text>
</comment>
<feature type="domain" description="PorZ N-terminal beta-propeller" evidence="3">
    <location>
        <begin position="44"/>
        <end position="205"/>
    </location>
</feature>
<dbReference type="InterPro" id="IPR015943">
    <property type="entry name" value="WD40/YVTN_repeat-like_dom_sf"/>
</dbReference>
<evidence type="ECO:0000256" key="1">
    <source>
        <dbReference type="ARBA" id="ARBA00022729"/>
    </source>
</evidence>
<dbReference type="Proteomes" id="UP000030140">
    <property type="component" value="Unassembled WGS sequence"/>
</dbReference>
<sequence>MKTRFFLLILLTSFTVMSQDFSENWTAHYSYNRVSDMTSGNDRVYVASENAVFIYNTLDESIETRTTVNGLSGNVISAIYYSEGFDTLFIGYENGVIDVVVGNSTDVLTVVDIFNKPAIPPDRKRINHFEEYNGFVYISSSFGISLFELSQLEFDDSYFIGNGGGLLDIGSVAIQEPYIYAASIDGGVRRALVANDNIIDFNNWETIRTGSYQEIVSFNNDLYLQEDNQILISQDGVDYSIFESYPETVIDIRPNEDFLSVTYNATVLLYDENQNLAQTYGAIEGFTTRYTTTLTLQGEIFVGTLGSGVARFSSSNISDVIRLLPNGPLENEHFDVAASAGNVWSVFGDFDVSYNPFPLKTQGISKFTEGEGWSSINPGDLFGATNFVHVAVNSLDPTQLFASSFNGGLVEVLDATPSILYDENNSTLSPVATTTDDVRVNGGAYDAEGNFWVTNARSPLGLHKVSPAGQFSSFNTEEILAGSDANLDALAIGLDGVVFFGTDTRGVIAYNPANNEFARLAGEDGAANLPIDDIRSLAIDRNGALWIGTRLGLRVLFGPSQIFENSQISANAIIFLEDGLAQELLNDQVITDIIVDGANNKWLATADSGVFYVSPNGQETIFHFTTDNSPLPSNTVQSVAIDPETGSVYFGTVRGMVSFDGTSTAPADNLENVLIYPNPVRPGFNGNVRIEGLTARTNVKITDLVGNLVYEENTTGGSIEWDTTAFGRHKVASGVYLLLITGPPEEMQETTIEKVMIIR</sequence>
<reference evidence="4 5" key="1">
    <citation type="submission" date="2014-10" db="EMBL/GenBank/DDBJ databases">
        <title>Draft genome sequence of the proteorhodopsin-containing marine bacterium Dokdonia donghaensis.</title>
        <authorList>
            <person name="Gomez-Consarnau L."/>
            <person name="Gonzalez J.M."/>
            <person name="Riedel T."/>
            <person name="Jaenicke S."/>
            <person name="Wagner-Doebler I."/>
            <person name="Fuhrman J.A."/>
        </authorList>
    </citation>
    <scope>NUCLEOTIDE SEQUENCE [LARGE SCALE GENOMIC DNA]</scope>
    <source>
        <strain evidence="4 5">DSW-1</strain>
    </source>
</reference>
<keyword evidence="1 2" id="KW-0732">Signal</keyword>
<dbReference type="InterPro" id="IPR048954">
    <property type="entry name" value="PorZ_N"/>
</dbReference>
<dbReference type="InterPro" id="IPR026444">
    <property type="entry name" value="Secre_tail"/>
</dbReference>
<proteinExistence type="predicted"/>
<gene>
    <name evidence="4" type="ORF">NV36_09435</name>
</gene>
<protein>
    <recommendedName>
        <fullName evidence="3">PorZ N-terminal beta-propeller domain-containing protein</fullName>
    </recommendedName>
</protein>
<dbReference type="OrthoDB" id="9807410at2"/>
<evidence type="ECO:0000313" key="5">
    <source>
        <dbReference type="Proteomes" id="UP000030140"/>
    </source>
</evidence>
<dbReference type="SUPFAM" id="SSF50998">
    <property type="entry name" value="Quinoprotein alcohol dehydrogenase-like"/>
    <property type="match status" value="1"/>
</dbReference>
<dbReference type="Gene3D" id="2.130.10.10">
    <property type="entry name" value="YVTN repeat-like/Quinoprotein amine dehydrogenase"/>
    <property type="match status" value="2"/>
</dbReference>
<dbReference type="NCBIfam" id="TIGR04183">
    <property type="entry name" value="Por_Secre_tail"/>
    <property type="match status" value="1"/>
</dbReference>